<dbReference type="InterPro" id="IPR058163">
    <property type="entry name" value="LysR-type_TF_proteobact-type"/>
</dbReference>
<dbReference type="AlphaFoldDB" id="A0A1A8Y149"/>
<dbReference type="FunFam" id="1.10.10.10:FF:000001">
    <property type="entry name" value="LysR family transcriptional regulator"/>
    <property type="match status" value="1"/>
</dbReference>
<keyword evidence="7" id="KW-1185">Reference proteome</keyword>
<dbReference type="PRINTS" id="PR00039">
    <property type="entry name" value="HTHLYSR"/>
</dbReference>
<keyword evidence="3" id="KW-0238">DNA-binding</keyword>
<sequence length="295" mass="32189">MRSPLPLVRLPPLNGLEAFEAVARHGGFSKAADALSITQSAVSHRIAQLEWLLGVRLFVRVGHSVSLTAQGSEFLAHVRSGLDSLRSGLVVLGGAQAQVIRLSLPPALASNWLVQRLGGFQRRHPEINLEINVTSRFLDFRSGEVDVGLRFGRGDWPGLDAIELLRVRIFPVCSPAYRNAHPWLKTPADLARATLLRQAVAKWKPWFTAAGLDWPEPRSGPSFSEVALLIDAAEYAQGIALVLSALVERQLAAGTLVRLFDVEQESERAYYIVTAAGEAPRPEVAALVDWLRSSG</sequence>
<evidence type="ECO:0000256" key="2">
    <source>
        <dbReference type="ARBA" id="ARBA00023015"/>
    </source>
</evidence>
<name>A0A1A8Y149_9PROT</name>
<dbReference type="InterPro" id="IPR036390">
    <property type="entry name" value="WH_DNA-bd_sf"/>
</dbReference>
<dbReference type="GO" id="GO:0003700">
    <property type="term" value="F:DNA-binding transcription factor activity"/>
    <property type="evidence" value="ECO:0007669"/>
    <property type="project" value="InterPro"/>
</dbReference>
<evidence type="ECO:0000256" key="4">
    <source>
        <dbReference type="ARBA" id="ARBA00023163"/>
    </source>
</evidence>
<evidence type="ECO:0000256" key="1">
    <source>
        <dbReference type="ARBA" id="ARBA00009437"/>
    </source>
</evidence>
<proteinExistence type="inferred from homology"/>
<gene>
    <name evidence="6" type="ORF">ACCAA_860003</name>
</gene>
<dbReference type="InterPro" id="IPR036388">
    <property type="entry name" value="WH-like_DNA-bd_sf"/>
</dbReference>
<dbReference type="InterPro" id="IPR005119">
    <property type="entry name" value="LysR_subst-bd"/>
</dbReference>
<dbReference type="InterPro" id="IPR000847">
    <property type="entry name" value="LysR_HTH_N"/>
</dbReference>
<dbReference type="RefSeq" id="WP_186409182.1">
    <property type="nucleotide sequence ID" value="NZ_FLQX01000167.1"/>
</dbReference>
<dbReference type="PANTHER" id="PTHR30537">
    <property type="entry name" value="HTH-TYPE TRANSCRIPTIONAL REGULATOR"/>
    <property type="match status" value="1"/>
</dbReference>
<reference evidence="6 7" key="1">
    <citation type="submission" date="2016-06" db="EMBL/GenBank/DDBJ databases">
        <authorList>
            <person name="Kjaerup R.B."/>
            <person name="Dalgaard T.S."/>
            <person name="Juul-Madsen H.R."/>
        </authorList>
    </citation>
    <scope>NUCLEOTIDE SEQUENCE [LARGE SCALE GENOMIC DNA]</scope>
    <source>
        <strain evidence="6">3</strain>
    </source>
</reference>
<evidence type="ECO:0000256" key="3">
    <source>
        <dbReference type="ARBA" id="ARBA00023125"/>
    </source>
</evidence>
<keyword evidence="4" id="KW-0804">Transcription</keyword>
<evidence type="ECO:0000313" key="6">
    <source>
        <dbReference type="EMBL" id="SBT10078.1"/>
    </source>
</evidence>
<dbReference type="Gene3D" id="1.10.10.10">
    <property type="entry name" value="Winged helix-like DNA-binding domain superfamily/Winged helix DNA-binding domain"/>
    <property type="match status" value="1"/>
</dbReference>
<dbReference type="GO" id="GO:0006351">
    <property type="term" value="P:DNA-templated transcription"/>
    <property type="evidence" value="ECO:0007669"/>
    <property type="project" value="TreeGrafter"/>
</dbReference>
<comment type="similarity">
    <text evidence="1">Belongs to the LysR transcriptional regulatory family.</text>
</comment>
<dbReference type="SUPFAM" id="SSF53850">
    <property type="entry name" value="Periplasmic binding protein-like II"/>
    <property type="match status" value="1"/>
</dbReference>
<dbReference type="GO" id="GO:0043565">
    <property type="term" value="F:sequence-specific DNA binding"/>
    <property type="evidence" value="ECO:0007669"/>
    <property type="project" value="TreeGrafter"/>
</dbReference>
<feature type="domain" description="HTH lysR-type" evidence="5">
    <location>
        <begin position="11"/>
        <end position="68"/>
    </location>
</feature>
<dbReference type="PANTHER" id="PTHR30537:SF79">
    <property type="entry name" value="TRANSCRIPTIONAL REGULATOR-RELATED"/>
    <property type="match status" value="1"/>
</dbReference>
<accession>A0A1A8Y149</accession>
<dbReference type="CDD" id="cd08432">
    <property type="entry name" value="PBP2_GcdR_TrpI_HvrB_AmpR_like"/>
    <property type="match status" value="1"/>
</dbReference>
<dbReference type="NCBIfam" id="NF008352">
    <property type="entry name" value="PRK11139.1"/>
    <property type="match status" value="1"/>
</dbReference>
<dbReference type="EMBL" id="FLQX01000167">
    <property type="protein sequence ID" value="SBT10078.1"/>
    <property type="molecule type" value="Genomic_DNA"/>
</dbReference>
<dbReference type="PROSITE" id="PS50931">
    <property type="entry name" value="HTH_LYSR"/>
    <property type="match status" value="1"/>
</dbReference>
<dbReference type="STRING" id="1860102.ACCAA_860003"/>
<organism evidence="6 7">
    <name type="scientific">Candidatus Accumulibacter aalborgensis</name>
    <dbReference type="NCBI Taxonomy" id="1860102"/>
    <lineage>
        <taxon>Bacteria</taxon>
        <taxon>Pseudomonadati</taxon>
        <taxon>Pseudomonadota</taxon>
        <taxon>Betaproteobacteria</taxon>
        <taxon>Candidatus Accumulibacter</taxon>
    </lineage>
</organism>
<protein>
    <submittedName>
        <fullName evidence="6">Transcriptional regulator, LysR family</fullName>
    </submittedName>
</protein>
<dbReference type="Gene3D" id="3.40.190.10">
    <property type="entry name" value="Periplasmic binding protein-like II"/>
    <property type="match status" value="2"/>
</dbReference>
<dbReference type="Proteomes" id="UP000199169">
    <property type="component" value="Unassembled WGS sequence"/>
</dbReference>
<evidence type="ECO:0000313" key="7">
    <source>
        <dbReference type="Proteomes" id="UP000199169"/>
    </source>
</evidence>
<evidence type="ECO:0000259" key="5">
    <source>
        <dbReference type="PROSITE" id="PS50931"/>
    </source>
</evidence>
<dbReference type="Pfam" id="PF03466">
    <property type="entry name" value="LysR_substrate"/>
    <property type="match status" value="1"/>
</dbReference>
<dbReference type="SUPFAM" id="SSF46785">
    <property type="entry name" value="Winged helix' DNA-binding domain"/>
    <property type="match status" value="1"/>
</dbReference>
<keyword evidence="2" id="KW-0805">Transcription regulation</keyword>
<dbReference type="Pfam" id="PF00126">
    <property type="entry name" value="HTH_1"/>
    <property type="match status" value="1"/>
</dbReference>